<evidence type="ECO:0000313" key="3">
    <source>
        <dbReference type="EMBL" id="KUK37111.1"/>
    </source>
</evidence>
<dbReference type="Proteomes" id="UP000053326">
    <property type="component" value="Unassembled WGS sequence"/>
</dbReference>
<evidence type="ECO:0000256" key="1">
    <source>
        <dbReference type="ARBA" id="ARBA00010364"/>
    </source>
</evidence>
<dbReference type="HAMAP" id="MF_00634">
    <property type="entry name" value="UPF0235"/>
    <property type="match status" value="1"/>
</dbReference>
<comment type="similarity">
    <text evidence="1 2">Belongs to the UPF0235 family.</text>
</comment>
<dbReference type="PANTHER" id="PTHR13420:SF7">
    <property type="entry name" value="UPF0235 PROTEIN C15ORF40"/>
    <property type="match status" value="1"/>
</dbReference>
<reference evidence="4" key="1">
    <citation type="journal article" date="2015" name="MBio">
        <title>Genome-Resolved Metagenomic Analysis Reveals Roles for Candidate Phyla and Other Microbial Community Members in Biogeochemical Transformations in Oil Reservoirs.</title>
        <authorList>
            <person name="Hu P."/>
            <person name="Tom L."/>
            <person name="Singh A."/>
            <person name="Thomas B.C."/>
            <person name="Baker B.J."/>
            <person name="Piceno Y.M."/>
            <person name="Andersen G.L."/>
            <person name="Banfield J.F."/>
        </authorList>
    </citation>
    <scope>NUCLEOTIDE SEQUENCE [LARGE SCALE GENOMIC DNA]</scope>
</reference>
<dbReference type="InterPro" id="IPR003746">
    <property type="entry name" value="DUF167"/>
</dbReference>
<dbReference type="EMBL" id="LGFO01000010">
    <property type="protein sequence ID" value="KUK37111.1"/>
    <property type="molecule type" value="Genomic_DNA"/>
</dbReference>
<organism evidence="3 4">
    <name type="scientific">Thermacetogenium phaeum</name>
    <dbReference type="NCBI Taxonomy" id="85874"/>
    <lineage>
        <taxon>Bacteria</taxon>
        <taxon>Bacillati</taxon>
        <taxon>Bacillota</taxon>
        <taxon>Clostridia</taxon>
        <taxon>Thermoanaerobacterales</taxon>
        <taxon>Thermoanaerobacteraceae</taxon>
        <taxon>Thermacetogenium</taxon>
    </lineage>
</organism>
<proteinExistence type="inferred from homology"/>
<dbReference type="NCBIfam" id="TIGR00251">
    <property type="entry name" value="DUF167 family protein"/>
    <property type="match status" value="1"/>
</dbReference>
<gene>
    <name evidence="3" type="ORF">XD66_0174</name>
</gene>
<dbReference type="SUPFAM" id="SSF69786">
    <property type="entry name" value="YggU-like"/>
    <property type="match status" value="1"/>
</dbReference>
<comment type="caution">
    <text evidence="3">The sequence shown here is derived from an EMBL/GenBank/DDBJ whole genome shotgun (WGS) entry which is preliminary data.</text>
</comment>
<evidence type="ECO:0000313" key="4">
    <source>
        <dbReference type="Proteomes" id="UP000053326"/>
    </source>
</evidence>
<dbReference type="Pfam" id="PF02594">
    <property type="entry name" value="DUF167"/>
    <property type="match status" value="1"/>
</dbReference>
<dbReference type="GO" id="GO:0005737">
    <property type="term" value="C:cytoplasm"/>
    <property type="evidence" value="ECO:0007669"/>
    <property type="project" value="TreeGrafter"/>
</dbReference>
<dbReference type="PATRIC" id="fig|85874.4.peg.1135"/>
<dbReference type="PANTHER" id="PTHR13420">
    <property type="entry name" value="UPF0235 PROTEIN C15ORF40"/>
    <property type="match status" value="1"/>
</dbReference>
<sequence length="101" mass="11300">MPWLSSYGRGVRIQVKVQPRASCNEVVGITEEYLRIRLTAPPVDGKANKQLVKFLGQLFRCGAGKVRILHGTSGRCKLVEIDGISEDDARRLVKNCFRTEV</sequence>
<name>A0A101FHI6_9THEO</name>
<protein>
    <recommendedName>
        <fullName evidence="2">UPF0235 protein XD66_0174</fullName>
    </recommendedName>
</protein>
<evidence type="ECO:0000256" key="2">
    <source>
        <dbReference type="HAMAP-Rule" id="MF_00634"/>
    </source>
</evidence>
<dbReference type="SMART" id="SM01152">
    <property type="entry name" value="DUF167"/>
    <property type="match status" value="1"/>
</dbReference>
<dbReference type="InterPro" id="IPR036591">
    <property type="entry name" value="YggU-like_sf"/>
</dbReference>
<accession>A0A101FHI6</accession>
<dbReference type="Gene3D" id="3.30.1200.10">
    <property type="entry name" value="YggU-like"/>
    <property type="match status" value="1"/>
</dbReference>
<dbReference type="AlphaFoldDB" id="A0A101FHI6"/>